<sequence length="40" mass="4039">MNVVLRFVKSFSGPPEPGSRYDGPGPASPIHPASACGGVV</sequence>
<dbReference type="Proteomes" id="UP000036176">
    <property type="component" value="Unassembled WGS sequence"/>
</dbReference>
<evidence type="ECO:0000256" key="1">
    <source>
        <dbReference type="SAM" id="MobiDB-lite"/>
    </source>
</evidence>
<reference evidence="2 3" key="1">
    <citation type="journal article" date="2015" name="Genome Biol. Evol.">
        <title>Characterization of Three Mycobacterium spp. with Potential Use in Bioremediation by Genome Sequencing and Comparative Genomics.</title>
        <authorList>
            <person name="Das S."/>
            <person name="Pettersson B.M."/>
            <person name="Behra P.R."/>
            <person name="Ramesh M."/>
            <person name="Dasgupta S."/>
            <person name="Bhattacharya A."/>
            <person name="Kirsebom L.A."/>
        </authorList>
    </citation>
    <scope>NUCLEOTIDE SEQUENCE [LARGE SCALE GENOMIC DNA]</scope>
    <source>
        <strain evidence="2 3">DSM 44219</strain>
    </source>
</reference>
<dbReference type="PATRIC" id="fig|1800.3.peg.17"/>
<evidence type="ECO:0000313" key="3">
    <source>
        <dbReference type="Proteomes" id="UP000036176"/>
    </source>
</evidence>
<comment type="caution">
    <text evidence="2">The sequence shown here is derived from an EMBL/GenBank/DDBJ whole genome shotgun (WGS) entry which is preliminary data.</text>
</comment>
<gene>
    <name evidence="2" type="ORF">MCHUDSM44219_00017</name>
</gene>
<evidence type="ECO:0000313" key="2">
    <source>
        <dbReference type="EMBL" id="KMO85060.1"/>
    </source>
</evidence>
<dbReference type="AlphaFoldDB" id="A0A0J6WNV3"/>
<organism evidence="2 3">
    <name type="scientific">Mycolicibacterium chubuense</name>
    <name type="common">Mycobacterium chubuense</name>
    <dbReference type="NCBI Taxonomy" id="1800"/>
    <lineage>
        <taxon>Bacteria</taxon>
        <taxon>Bacillati</taxon>
        <taxon>Actinomycetota</taxon>
        <taxon>Actinomycetes</taxon>
        <taxon>Mycobacteriales</taxon>
        <taxon>Mycobacteriaceae</taxon>
        <taxon>Mycolicibacterium</taxon>
    </lineage>
</organism>
<keyword evidence="3" id="KW-1185">Reference proteome</keyword>
<name>A0A0J6WNV3_MYCCU</name>
<dbReference type="EMBL" id="JYNX01000001">
    <property type="protein sequence ID" value="KMO85060.1"/>
    <property type="molecule type" value="Genomic_DNA"/>
</dbReference>
<accession>A0A0J6WNV3</accession>
<protein>
    <submittedName>
        <fullName evidence="2">Uncharacterized protein</fullName>
    </submittedName>
</protein>
<proteinExistence type="predicted"/>
<feature type="region of interest" description="Disordered" evidence="1">
    <location>
        <begin position="11"/>
        <end position="40"/>
    </location>
</feature>